<accession>A0ABS2CT00</accession>
<protein>
    <submittedName>
        <fullName evidence="1">Uncharacterized protein</fullName>
    </submittedName>
</protein>
<reference evidence="1 2" key="1">
    <citation type="submission" date="2021-02" db="EMBL/GenBank/DDBJ databases">
        <authorList>
            <person name="Jung H.S."/>
            <person name="Chun B.H."/>
            <person name="Jeon C.O."/>
        </authorList>
    </citation>
    <scope>NUCLEOTIDE SEQUENCE [LARGE SCALE GENOMIC DNA]</scope>
    <source>
        <strain evidence="1 2">LMG 25203</strain>
    </source>
</reference>
<gene>
    <name evidence="1" type="ORF">H9X54_001930</name>
</gene>
<dbReference type="RefSeq" id="WP_204158672.1">
    <property type="nucleotide sequence ID" value="NZ_JACSOD020000376.1"/>
</dbReference>
<evidence type="ECO:0000313" key="1">
    <source>
        <dbReference type="EMBL" id="MBM6498060.1"/>
    </source>
</evidence>
<organism evidence="1 2">
    <name type="scientific">Flavobacterium macrobrachii</name>
    <dbReference type="NCBI Taxonomy" id="591204"/>
    <lineage>
        <taxon>Bacteria</taxon>
        <taxon>Pseudomonadati</taxon>
        <taxon>Bacteroidota</taxon>
        <taxon>Flavobacteriia</taxon>
        <taxon>Flavobacteriales</taxon>
        <taxon>Flavobacteriaceae</taxon>
        <taxon>Flavobacterium</taxon>
    </lineage>
</organism>
<dbReference type="Proteomes" id="UP000759529">
    <property type="component" value="Unassembled WGS sequence"/>
</dbReference>
<proteinExistence type="predicted"/>
<sequence length="63" mass="7299">MNLVKRNTVHLPSIIDEFLKPDWFGGMQNYAPNIPAVNIKETDTAFGLELNVIKLRKNHKLFF</sequence>
<name>A0ABS2CT00_9FLAO</name>
<comment type="caution">
    <text evidence="1">The sequence shown here is derived from an EMBL/GenBank/DDBJ whole genome shotgun (WGS) entry which is preliminary data.</text>
</comment>
<dbReference type="EMBL" id="JACSOD020000376">
    <property type="protein sequence ID" value="MBM6498060.1"/>
    <property type="molecule type" value="Genomic_DNA"/>
</dbReference>
<keyword evidence="2" id="KW-1185">Reference proteome</keyword>
<evidence type="ECO:0000313" key="2">
    <source>
        <dbReference type="Proteomes" id="UP000759529"/>
    </source>
</evidence>